<name>A0A7R9D768_TIMCR</name>
<keyword evidence="2" id="KW-0472">Membrane</keyword>
<protein>
    <submittedName>
        <fullName evidence="3">Uncharacterized protein</fullName>
    </submittedName>
</protein>
<keyword evidence="2" id="KW-0812">Transmembrane</keyword>
<evidence type="ECO:0000313" key="3">
    <source>
        <dbReference type="EMBL" id="CAD7409384.1"/>
    </source>
</evidence>
<dbReference type="AlphaFoldDB" id="A0A7R9D768"/>
<accession>A0A7R9D768</accession>
<sequence>MVGISGYISRLGVLGVVFLNSFTLVIRADAKEGAALTLGLLCLGEVFPHRKEVMQGFLDTSSELLAAGDIHISIMDSALSDNSSSLAQGSIGASSQRSRV</sequence>
<keyword evidence="2" id="KW-1133">Transmembrane helix</keyword>
<evidence type="ECO:0000256" key="1">
    <source>
        <dbReference type="SAM" id="MobiDB-lite"/>
    </source>
</evidence>
<feature type="region of interest" description="Disordered" evidence="1">
    <location>
        <begin position="81"/>
        <end position="100"/>
    </location>
</feature>
<evidence type="ECO:0000256" key="2">
    <source>
        <dbReference type="SAM" id="Phobius"/>
    </source>
</evidence>
<gene>
    <name evidence="3" type="ORF">TCEB3V08_LOCUS9995</name>
</gene>
<feature type="transmembrane region" description="Helical" evidence="2">
    <location>
        <begin position="6"/>
        <end position="26"/>
    </location>
</feature>
<reference evidence="3" key="1">
    <citation type="submission" date="2020-11" db="EMBL/GenBank/DDBJ databases">
        <authorList>
            <person name="Tran Van P."/>
        </authorList>
    </citation>
    <scope>NUCLEOTIDE SEQUENCE</scope>
</reference>
<dbReference type="EMBL" id="OC321075">
    <property type="protein sequence ID" value="CAD7409384.1"/>
    <property type="molecule type" value="Genomic_DNA"/>
</dbReference>
<feature type="compositionally biased region" description="Polar residues" evidence="1">
    <location>
        <begin position="91"/>
        <end position="100"/>
    </location>
</feature>
<proteinExistence type="predicted"/>
<organism evidence="3">
    <name type="scientific">Timema cristinae</name>
    <name type="common">Walking stick</name>
    <dbReference type="NCBI Taxonomy" id="61476"/>
    <lineage>
        <taxon>Eukaryota</taxon>
        <taxon>Metazoa</taxon>
        <taxon>Ecdysozoa</taxon>
        <taxon>Arthropoda</taxon>
        <taxon>Hexapoda</taxon>
        <taxon>Insecta</taxon>
        <taxon>Pterygota</taxon>
        <taxon>Neoptera</taxon>
        <taxon>Polyneoptera</taxon>
        <taxon>Phasmatodea</taxon>
        <taxon>Timematodea</taxon>
        <taxon>Timematoidea</taxon>
        <taxon>Timematidae</taxon>
        <taxon>Timema</taxon>
    </lineage>
</organism>